<organism evidence="2">
    <name type="scientific">Candida tenuis (strain ATCC 10573 / BCRC 21748 / CBS 615 / JCM 9827 / NBRC 10315 / NRRL Y-1498 / VKM Y-70)</name>
    <name type="common">Yeast</name>
    <name type="synonym">Yamadazyma tenuis</name>
    <dbReference type="NCBI Taxonomy" id="590646"/>
    <lineage>
        <taxon>Eukaryota</taxon>
        <taxon>Fungi</taxon>
        <taxon>Dikarya</taxon>
        <taxon>Ascomycota</taxon>
        <taxon>Saccharomycotina</taxon>
        <taxon>Pichiomycetes</taxon>
        <taxon>Debaryomycetaceae</taxon>
        <taxon>Yamadazyma</taxon>
    </lineage>
</organism>
<dbReference type="RefSeq" id="XP_006686388.1">
    <property type="nucleotide sequence ID" value="XM_006686325.1"/>
</dbReference>
<reference evidence="1 2" key="1">
    <citation type="journal article" date="2011" name="Proc. Natl. Acad. Sci. U.S.A.">
        <title>Comparative genomics of xylose-fermenting fungi for enhanced biofuel production.</title>
        <authorList>
            <person name="Wohlbach D.J."/>
            <person name="Kuo A."/>
            <person name="Sato T.K."/>
            <person name="Potts K.M."/>
            <person name="Salamov A.A."/>
            <person name="LaButti K.M."/>
            <person name="Sun H."/>
            <person name="Clum A."/>
            <person name="Pangilinan J.L."/>
            <person name="Lindquist E.A."/>
            <person name="Lucas S."/>
            <person name="Lapidus A."/>
            <person name="Jin M."/>
            <person name="Gunawan C."/>
            <person name="Balan V."/>
            <person name="Dale B.E."/>
            <person name="Jeffries T.W."/>
            <person name="Zinkel R."/>
            <person name="Barry K.W."/>
            <person name="Grigoriev I.V."/>
            <person name="Gasch A.P."/>
        </authorList>
    </citation>
    <scope>NUCLEOTIDE SEQUENCE [LARGE SCALE GENOMIC DNA]</scope>
    <source>
        <strain evidence="2">ATCC 10573 / BCRC 21748 / CBS 615 / JCM 9827 / NBRC 10315 / NRRL Y-1498 / VKM Y-70</strain>
    </source>
</reference>
<dbReference type="EMBL" id="GL996521">
    <property type="protein sequence ID" value="EGV64074.1"/>
    <property type="molecule type" value="Genomic_DNA"/>
</dbReference>
<dbReference type="GeneID" id="18247268"/>
<dbReference type="PANTHER" id="PTHR33606">
    <property type="entry name" value="PROTEIN YCII"/>
    <property type="match status" value="1"/>
</dbReference>
<evidence type="ECO:0000313" key="2">
    <source>
        <dbReference type="Proteomes" id="UP000000707"/>
    </source>
</evidence>
<dbReference type="HOGENOM" id="CLU_110355_2_2_1"/>
<dbReference type="Gene3D" id="3.30.70.1060">
    <property type="entry name" value="Dimeric alpha+beta barrel"/>
    <property type="match status" value="1"/>
</dbReference>
<dbReference type="InterPro" id="IPR051807">
    <property type="entry name" value="Sec-metab_biosynth-assoc"/>
</dbReference>
<evidence type="ECO:0000313" key="1">
    <source>
        <dbReference type="EMBL" id="EGV64074.1"/>
    </source>
</evidence>
<dbReference type="Proteomes" id="UP000000707">
    <property type="component" value="Unassembled WGS sequence"/>
</dbReference>
<keyword evidence="2" id="KW-1185">Reference proteome</keyword>
<sequence length="116" mass="12760">MSSPIEWNVIVFDKPNTDRTSVRKSHLEKIPGDVNSGVVTSVGAIYQDAEKTKFAGSCLNMFAKSREDILEFLKGDPYYKAGIWDLDSVIANPCGIAVRLPKIVPGVSVNDDLFKL</sequence>
<protein>
    <recommendedName>
        <fullName evidence="3">YCII-related domain-containing protein</fullName>
    </recommendedName>
</protein>
<dbReference type="KEGG" id="cten:18247268"/>
<gene>
    <name evidence="1" type="ORF">CANTEDRAFT_114111</name>
</gene>
<dbReference type="InterPro" id="IPR011008">
    <property type="entry name" value="Dimeric_a/b-barrel"/>
</dbReference>
<evidence type="ECO:0008006" key="3">
    <source>
        <dbReference type="Google" id="ProtNLM"/>
    </source>
</evidence>
<dbReference type="PANTHER" id="PTHR33606:SF3">
    <property type="entry name" value="PROTEIN YCII"/>
    <property type="match status" value="1"/>
</dbReference>
<dbReference type="eggNOG" id="ENOG502S4AZ">
    <property type="taxonomic scope" value="Eukaryota"/>
</dbReference>
<dbReference type="SUPFAM" id="SSF54909">
    <property type="entry name" value="Dimeric alpha+beta barrel"/>
    <property type="match status" value="1"/>
</dbReference>
<dbReference type="AlphaFoldDB" id="G3B343"/>
<name>G3B343_CANTC</name>
<accession>G3B343</accession>
<proteinExistence type="predicted"/>
<dbReference type="OrthoDB" id="5519740at2759"/>